<dbReference type="SUPFAM" id="SSF51445">
    <property type="entry name" value="(Trans)glycosidases"/>
    <property type="match status" value="1"/>
</dbReference>
<sequence>MSNVAVFKFKFDTECKGYVGSAAFGANLIFAGSKSNTTSGADISTLGVTAFRYPGGSVTERHFDYRNPNIAVNDSSLHYDNDPSTTPTALAVDKFVPLSEFLSIEEQAGRLATFVLPTRNFVTRSVPEGDQPRPVNNVAISDFKAFLSSLLASPSTDGKKHAIDGIKAFEIGNEYWGSGEMTSSEYGKVVSAVIKAANEVFSEAGISRNERPDFIVQMGAPWGAEFKSGGKYDNMSRDYINGLMAKYNMTSSDFTASGELKWDAKVKLSNLDIISNLSAEARGSISGVTEHFYYTKSDDVFAQTSHSLNYIDVDYSIWKHFLGYNIDLHITEWNIKSSNTQMLGLAGAGALIEQFEYMVRLGAKSAFVWPYQLNTANDLGDMRGDVQSLSPLGAAYKLMSDSLVGTYLLESNISGGDLEVNAYYSSEKFVFFASSRSDISKSISLDFSDIVSTYDTISGVKIGVDLSTSDGRHWTPSGVVQVDYYREHDVKALLTQYSERDLGSASNITFSLDPYEVIRIEFNLHKSSRFIGSPGSDIWSGGLGYDSAQGGGGGDTLLGHLGNDTLDGGDGDDILNGGIGHDLLSGGAGCDYIFGGNDNDTISGGGGRDKVFGGAGNDHCYGGKDGDCIYGADGDDVIYGEDGKDQIFGGNGSDQMYGGADNDQLYGGSDNDWIYGGNDNDQIYGGNGNDRLFGQSGNDVIYGGNGSDAIFGGDGHDRLYGGIDNNQIYGGNGCDRIFGGLGNDTISGGEGDDWLFGMKGDDLIHGGGGSDWFVFYAGFGEDVIVDFKDNVDTIILSRALWGGANLTPAQVLSEFSTVIGASATFDFGTGDTVTVRGVHSANQIIDDLQFI</sequence>
<dbReference type="InterPro" id="IPR001343">
    <property type="entry name" value="Hemolysn_Ca-bd"/>
</dbReference>
<dbReference type="EMBL" id="JAPDOG010000067">
    <property type="protein sequence ID" value="MCW3784762.1"/>
    <property type="molecule type" value="Genomic_DNA"/>
</dbReference>
<protein>
    <recommendedName>
        <fullName evidence="5">Hemolysin-type calcium-binding repeat-containing protein</fullName>
    </recommendedName>
</protein>
<organism evidence="3 4">
    <name type="scientific">Defluviimonas salinarum</name>
    <dbReference type="NCBI Taxonomy" id="2992147"/>
    <lineage>
        <taxon>Bacteria</taxon>
        <taxon>Pseudomonadati</taxon>
        <taxon>Pseudomonadota</taxon>
        <taxon>Alphaproteobacteria</taxon>
        <taxon>Rhodobacterales</taxon>
        <taxon>Paracoccaceae</taxon>
        <taxon>Albidovulum</taxon>
    </lineage>
</organism>
<dbReference type="Pfam" id="PF00353">
    <property type="entry name" value="HemolysinCabind"/>
    <property type="match status" value="5"/>
</dbReference>
<keyword evidence="4" id="KW-1185">Reference proteome</keyword>
<comment type="subcellular location">
    <subcellularLocation>
        <location evidence="1">Secreted</location>
    </subcellularLocation>
</comment>
<dbReference type="RefSeq" id="WP_264773894.1">
    <property type="nucleotide sequence ID" value="NZ_JAPDOG010000067.1"/>
</dbReference>
<evidence type="ECO:0000256" key="2">
    <source>
        <dbReference type="ARBA" id="ARBA00022525"/>
    </source>
</evidence>
<dbReference type="Proteomes" id="UP001207582">
    <property type="component" value="Unassembled WGS sequence"/>
</dbReference>
<dbReference type="InterPro" id="IPR018511">
    <property type="entry name" value="Hemolysin-typ_Ca-bd_CS"/>
</dbReference>
<accession>A0ABT3JAP3</accession>
<dbReference type="Gene3D" id="2.150.10.10">
    <property type="entry name" value="Serralysin-like metalloprotease, C-terminal"/>
    <property type="match status" value="3"/>
</dbReference>
<dbReference type="InterPro" id="IPR017853">
    <property type="entry name" value="GH"/>
</dbReference>
<comment type="caution">
    <text evidence="3">The sequence shown here is derived from an EMBL/GenBank/DDBJ whole genome shotgun (WGS) entry which is preliminary data.</text>
</comment>
<dbReference type="PROSITE" id="PS00330">
    <property type="entry name" value="HEMOLYSIN_CALCIUM"/>
    <property type="match status" value="7"/>
</dbReference>
<dbReference type="SUPFAM" id="SSF51120">
    <property type="entry name" value="beta-Roll"/>
    <property type="match status" value="2"/>
</dbReference>
<evidence type="ECO:0000313" key="4">
    <source>
        <dbReference type="Proteomes" id="UP001207582"/>
    </source>
</evidence>
<keyword evidence="2" id="KW-0964">Secreted</keyword>
<dbReference type="Gene3D" id="3.20.20.80">
    <property type="entry name" value="Glycosidases"/>
    <property type="match status" value="1"/>
</dbReference>
<dbReference type="PANTHER" id="PTHR38340">
    <property type="entry name" value="S-LAYER PROTEIN"/>
    <property type="match status" value="1"/>
</dbReference>
<evidence type="ECO:0000256" key="1">
    <source>
        <dbReference type="ARBA" id="ARBA00004613"/>
    </source>
</evidence>
<dbReference type="InterPro" id="IPR011049">
    <property type="entry name" value="Serralysin-like_metalloprot_C"/>
</dbReference>
<dbReference type="InterPro" id="IPR050557">
    <property type="entry name" value="RTX_toxin/Mannuronan_C5-epim"/>
</dbReference>
<evidence type="ECO:0000313" key="3">
    <source>
        <dbReference type="EMBL" id="MCW3784762.1"/>
    </source>
</evidence>
<name>A0ABT3JAP3_9RHOB</name>
<dbReference type="PRINTS" id="PR00313">
    <property type="entry name" value="CABNDNGRPT"/>
</dbReference>
<reference evidence="3 4" key="1">
    <citation type="submission" date="2022-10" db="EMBL/GenBank/DDBJ databases">
        <title>Defluviimonas sp. CAU 1641 isolated from mud.</title>
        <authorList>
            <person name="Kim W."/>
        </authorList>
    </citation>
    <scope>NUCLEOTIDE SEQUENCE [LARGE SCALE GENOMIC DNA]</scope>
    <source>
        <strain evidence="3 4">CAU 1641</strain>
    </source>
</reference>
<dbReference type="PANTHER" id="PTHR38340:SF1">
    <property type="entry name" value="S-LAYER PROTEIN"/>
    <property type="match status" value="1"/>
</dbReference>
<proteinExistence type="predicted"/>
<evidence type="ECO:0008006" key="5">
    <source>
        <dbReference type="Google" id="ProtNLM"/>
    </source>
</evidence>
<gene>
    <name evidence="3" type="ORF">OM960_24950</name>
</gene>